<feature type="compositionally biased region" description="Polar residues" evidence="1">
    <location>
        <begin position="1"/>
        <end position="13"/>
    </location>
</feature>
<accession>B3E4C6</accession>
<reference evidence="2 3" key="1">
    <citation type="submission" date="2008-05" db="EMBL/GenBank/DDBJ databases">
        <title>Complete sequence of chromosome of Geobacter lovleyi SZ.</title>
        <authorList>
            <consortium name="US DOE Joint Genome Institute"/>
            <person name="Lucas S."/>
            <person name="Copeland A."/>
            <person name="Lapidus A."/>
            <person name="Glavina del Rio T."/>
            <person name="Dalin E."/>
            <person name="Tice H."/>
            <person name="Bruce D."/>
            <person name="Goodwin L."/>
            <person name="Pitluck S."/>
            <person name="Chertkov O."/>
            <person name="Meincke L."/>
            <person name="Brettin T."/>
            <person name="Detter J.C."/>
            <person name="Han C."/>
            <person name="Tapia R."/>
            <person name="Kuske C.R."/>
            <person name="Schmutz J."/>
            <person name="Larimer F."/>
            <person name="Land M."/>
            <person name="Hauser L."/>
            <person name="Kyrpides N."/>
            <person name="Mikhailova N."/>
            <person name="Sung Y."/>
            <person name="Fletcher K.E."/>
            <person name="Ritalahti K.M."/>
            <person name="Loeffler F.E."/>
            <person name="Richardson P."/>
        </authorList>
    </citation>
    <scope>NUCLEOTIDE SEQUENCE [LARGE SCALE GENOMIC DNA]</scope>
    <source>
        <strain evidence="3">ATCC BAA-1151 / DSM 17278 / SZ</strain>
    </source>
</reference>
<sequence length="43" mass="4491">MACKTQDSSSKPTGSDVPTPVAGMAGHRVAVQKRQSLKHEVAV</sequence>
<evidence type="ECO:0000313" key="2">
    <source>
        <dbReference type="EMBL" id="ACD94441.1"/>
    </source>
</evidence>
<proteinExistence type="predicted"/>
<protein>
    <submittedName>
        <fullName evidence="2">Uncharacterized protein</fullName>
    </submittedName>
</protein>
<evidence type="ECO:0000256" key="1">
    <source>
        <dbReference type="SAM" id="MobiDB-lite"/>
    </source>
</evidence>
<keyword evidence="3" id="KW-1185">Reference proteome</keyword>
<organism evidence="2 3">
    <name type="scientific">Trichlorobacter lovleyi (strain ATCC BAA-1151 / DSM 17278 / SZ)</name>
    <name type="common">Geobacter lovleyi</name>
    <dbReference type="NCBI Taxonomy" id="398767"/>
    <lineage>
        <taxon>Bacteria</taxon>
        <taxon>Pseudomonadati</taxon>
        <taxon>Thermodesulfobacteriota</taxon>
        <taxon>Desulfuromonadia</taxon>
        <taxon>Geobacterales</taxon>
        <taxon>Geobacteraceae</taxon>
        <taxon>Trichlorobacter</taxon>
    </lineage>
</organism>
<gene>
    <name evidence="2" type="ordered locus">Glov_0715</name>
</gene>
<dbReference type="AlphaFoldDB" id="B3E4C6"/>
<name>B3E4C6_TRIL1</name>
<dbReference type="KEGG" id="glo:Glov_0715"/>
<dbReference type="RefSeq" id="WP_012468797.1">
    <property type="nucleotide sequence ID" value="NC_010814.1"/>
</dbReference>
<dbReference type="HOGENOM" id="CLU_3234117_0_0_7"/>
<dbReference type="EMBL" id="CP001089">
    <property type="protein sequence ID" value="ACD94441.1"/>
    <property type="molecule type" value="Genomic_DNA"/>
</dbReference>
<dbReference type="Proteomes" id="UP000002420">
    <property type="component" value="Chromosome"/>
</dbReference>
<evidence type="ECO:0000313" key="3">
    <source>
        <dbReference type="Proteomes" id="UP000002420"/>
    </source>
</evidence>
<feature type="region of interest" description="Disordered" evidence="1">
    <location>
        <begin position="1"/>
        <end position="43"/>
    </location>
</feature>